<evidence type="ECO:0000256" key="2">
    <source>
        <dbReference type="ARBA" id="ARBA00023125"/>
    </source>
</evidence>
<accession>A0A1C5HE35</accession>
<dbReference type="Proteomes" id="UP000198217">
    <property type="component" value="Chromosome I"/>
</dbReference>
<reference evidence="7 8" key="1">
    <citation type="submission" date="2016-06" db="EMBL/GenBank/DDBJ databases">
        <authorList>
            <person name="Kjaerup R.B."/>
            <person name="Dalgaard T.S."/>
            <person name="Juul-Madsen H.R."/>
        </authorList>
    </citation>
    <scope>NUCLEOTIDE SEQUENCE [LARGE SCALE GENOMIC DNA]</scope>
    <source>
        <strain evidence="7 8">DSM 43904</strain>
    </source>
</reference>
<dbReference type="GO" id="GO:0000976">
    <property type="term" value="F:transcription cis-regulatory region binding"/>
    <property type="evidence" value="ECO:0007669"/>
    <property type="project" value="TreeGrafter"/>
</dbReference>
<dbReference type="AlphaFoldDB" id="A0A1C5HE35"/>
<dbReference type="GO" id="GO:0003700">
    <property type="term" value="F:DNA-binding transcription factor activity"/>
    <property type="evidence" value="ECO:0007669"/>
    <property type="project" value="TreeGrafter"/>
</dbReference>
<evidence type="ECO:0000313" key="7">
    <source>
        <dbReference type="EMBL" id="SCG43781.1"/>
    </source>
</evidence>
<dbReference type="EMBL" id="LT607750">
    <property type="protein sequence ID" value="SCG43781.1"/>
    <property type="molecule type" value="Genomic_DNA"/>
</dbReference>
<evidence type="ECO:0000256" key="5">
    <source>
        <dbReference type="SAM" id="MobiDB-lite"/>
    </source>
</evidence>
<feature type="domain" description="HTH tetR-type" evidence="6">
    <location>
        <begin position="75"/>
        <end position="135"/>
    </location>
</feature>
<keyword evidence="8" id="KW-1185">Reference proteome</keyword>
<organism evidence="7 8">
    <name type="scientific">Micromonospora echinaurantiaca</name>
    <dbReference type="NCBI Taxonomy" id="47857"/>
    <lineage>
        <taxon>Bacteria</taxon>
        <taxon>Bacillati</taxon>
        <taxon>Actinomycetota</taxon>
        <taxon>Actinomycetes</taxon>
        <taxon>Micromonosporales</taxon>
        <taxon>Micromonosporaceae</taxon>
        <taxon>Micromonospora</taxon>
    </lineage>
</organism>
<evidence type="ECO:0000256" key="1">
    <source>
        <dbReference type="ARBA" id="ARBA00023015"/>
    </source>
</evidence>
<dbReference type="InterPro" id="IPR009057">
    <property type="entry name" value="Homeodomain-like_sf"/>
</dbReference>
<dbReference type="InterPro" id="IPR025996">
    <property type="entry name" value="MT1864/Rv1816-like_C"/>
</dbReference>
<feature type="region of interest" description="Disordered" evidence="5">
    <location>
        <begin position="253"/>
        <end position="274"/>
    </location>
</feature>
<evidence type="ECO:0000313" key="8">
    <source>
        <dbReference type="Proteomes" id="UP000198217"/>
    </source>
</evidence>
<feature type="compositionally biased region" description="Basic and acidic residues" evidence="5">
    <location>
        <begin position="10"/>
        <end position="22"/>
    </location>
</feature>
<keyword evidence="3" id="KW-0804">Transcription</keyword>
<dbReference type="PANTHER" id="PTHR30055">
    <property type="entry name" value="HTH-TYPE TRANSCRIPTIONAL REGULATOR RUTR"/>
    <property type="match status" value="1"/>
</dbReference>
<keyword evidence="2 4" id="KW-0238">DNA-binding</keyword>
<dbReference type="InterPro" id="IPR036271">
    <property type="entry name" value="Tet_transcr_reg_TetR-rel_C_sf"/>
</dbReference>
<gene>
    <name evidence="7" type="ORF">GA0070609_1365</name>
</gene>
<dbReference type="Pfam" id="PF13305">
    <property type="entry name" value="TetR_C_33"/>
    <property type="match status" value="1"/>
</dbReference>
<dbReference type="SUPFAM" id="SSF46689">
    <property type="entry name" value="Homeodomain-like"/>
    <property type="match status" value="1"/>
</dbReference>
<dbReference type="SUPFAM" id="SSF48498">
    <property type="entry name" value="Tetracyclin repressor-like, C-terminal domain"/>
    <property type="match status" value="1"/>
</dbReference>
<evidence type="ECO:0000256" key="4">
    <source>
        <dbReference type="PROSITE-ProRule" id="PRU00335"/>
    </source>
</evidence>
<evidence type="ECO:0000259" key="6">
    <source>
        <dbReference type="PROSITE" id="PS50977"/>
    </source>
</evidence>
<dbReference type="InterPro" id="IPR001647">
    <property type="entry name" value="HTH_TetR"/>
</dbReference>
<name>A0A1C5HE35_9ACTN</name>
<dbReference type="RefSeq" id="WP_231928556.1">
    <property type="nucleotide sequence ID" value="NZ_LT607750.1"/>
</dbReference>
<dbReference type="PROSITE" id="PS50977">
    <property type="entry name" value="HTH_TETR_2"/>
    <property type="match status" value="1"/>
</dbReference>
<dbReference type="PANTHER" id="PTHR30055:SF234">
    <property type="entry name" value="HTH-TYPE TRANSCRIPTIONAL REGULATOR BETI"/>
    <property type="match status" value="1"/>
</dbReference>
<proteinExistence type="predicted"/>
<feature type="region of interest" description="Disordered" evidence="5">
    <location>
        <begin position="1"/>
        <end position="57"/>
    </location>
</feature>
<protein>
    <submittedName>
        <fullName evidence="7">Transcriptional regulator, TetR family</fullName>
    </submittedName>
</protein>
<sequence length="274" mass="28305">MSDDQGGAADQREAAVHADRRAAPTRPDPGGAVIDAEPGDGPVHAEGQAGRAREVPAHAEGQLGDGREVPGHIEPGGAAAIVTAARQLAEAEGWPAVTPRRLAERAGVDLGVFYRCFADRDAVLAAVAVRGFAELAVALTAARSAADGPRRAWSAVVSGYLDFAYANPEVYDAMLAHTPDLTLGADRAPVTPAAAFAQLRAAVAPLAAGRDPDTLAELGWSLLHGVVMLTRGGRLRPEAQEQREEMIATRLLEPPVAPAPRRGKVPGRSGGGAL</sequence>
<keyword evidence="1" id="KW-0805">Transcription regulation</keyword>
<dbReference type="Gene3D" id="1.10.357.10">
    <property type="entry name" value="Tetracycline Repressor, domain 2"/>
    <property type="match status" value="1"/>
</dbReference>
<dbReference type="Pfam" id="PF00440">
    <property type="entry name" value="TetR_N"/>
    <property type="match status" value="1"/>
</dbReference>
<dbReference type="InterPro" id="IPR050109">
    <property type="entry name" value="HTH-type_TetR-like_transc_reg"/>
</dbReference>
<feature type="DNA-binding region" description="H-T-H motif" evidence="4">
    <location>
        <begin position="98"/>
        <end position="117"/>
    </location>
</feature>
<evidence type="ECO:0000256" key="3">
    <source>
        <dbReference type="ARBA" id="ARBA00023163"/>
    </source>
</evidence>